<evidence type="ECO:0000313" key="1">
    <source>
        <dbReference type="EMBL" id="GAM58250.1"/>
    </source>
</evidence>
<keyword evidence="2" id="KW-1185">Reference proteome</keyword>
<dbReference type="Proteomes" id="UP000031671">
    <property type="component" value="Unassembled WGS sequence"/>
</dbReference>
<proteinExistence type="predicted"/>
<name>A0A0B8NUN8_9VIBR</name>
<dbReference type="AlphaFoldDB" id="A0A0B8NUN8"/>
<organism evidence="1 2">
    <name type="scientific">Vibrio ishigakensis</name>
    <dbReference type="NCBI Taxonomy" id="1481914"/>
    <lineage>
        <taxon>Bacteria</taxon>
        <taxon>Pseudomonadati</taxon>
        <taxon>Pseudomonadota</taxon>
        <taxon>Gammaproteobacteria</taxon>
        <taxon>Vibrionales</taxon>
        <taxon>Vibrionaceae</taxon>
        <taxon>Vibrio</taxon>
    </lineage>
</organism>
<reference evidence="1 2" key="2">
    <citation type="submission" date="2015-01" db="EMBL/GenBank/DDBJ databases">
        <authorList>
            <consortium name="NBRP consortium"/>
            <person name="Sawabe T."/>
            <person name="Meirelles P."/>
            <person name="Feng G."/>
            <person name="Sayaka M."/>
            <person name="Hattori M."/>
            <person name="Ohkuma M."/>
        </authorList>
    </citation>
    <scope>NUCLEOTIDE SEQUENCE [LARGE SCALE GENOMIC DNA]</scope>
    <source>
        <strain evidence="2">JCM 19231</strain>
    </source>
</reference>
<sequence length="185" mass="20748">MGASSYRVISILESEQDLERFNQGFSEPIWGTDWNITTSGFENQQVYYVEDSEFPTYVIFESNASAVGSARLLSVSVNEELTETGLGEAKVANHISSSDTANPSWDRPLPFYAQDVIDKGFSLPLPFGVSIIYADTYQRMSITDLEAGMSWRGNGTRPIEFVTFDNNYSHSQSPQLKLELGYFHL</sequence>
<accession>A0A0B8NUN8</accession>
<reference evidence="1 2" key="1">
    <citation type="submission" date="2015-01" db="EMBL/GenBank/DDBJ databases">
        <title>Vibrio sp. C1 JCM 19231 whole genome shotgun sequence.</title>
        <authorList>
            <person name="Sawabe T."/>
            <person name="Meirelles P."/>
            <person name="Feng G."/>
            <person name="Sayaka M."/>
            <person name="Hattori M."/>
            <person name="Ohkuma M."/>
        </authorList>
    </citation>
    <scope>NUCLEOTIDE SEQUENCE [LARGE SCALE GENOMIC DNA]</scope>
    <source>
        <strain evidence="2">JCM 19231</strain>
    </source>
</reference>
<comment type="caution">
    <text evidence="1">The sequence shown here is derived from an EMBL/GenBank/DDBJ whole genome shotgun (WGS) entry which is preliminary data.</text>
</comment>
<dbReference type="EMBL" id="BBRZ01000079">
    <property type="protein sequence ID" value="GAM58250.1"/>
    <property type="molecule type" value="Genomic_DNA"/>
</dbReference>
<protein>
    <submittedName>
        <fullName evidence="1">Salmonella typhi CT18</fullName>
    </submittedName>
</protein>
<evidence type="ECO:0000313" key="2">
    <source>
        <dbReference type="Proteomes" id="UP000031671"/>
    </source>
</evidence>
<gene>
    <name evidence="1" type="ORF">JCM19231_1378</name>
</gene>